<dbReference type="Gene3D" id="1.20.1250.20">
    <property type="entry name" value="MFS general substrate transporter like domains"/>
    <property type="match status" value="1"/>
</dbReference>
<dbReference type="InParanoid" id="A0A517SG57"/>
<feature type="transmembrane region" description="Helical" evidence="7">
    <location>
        <begin position="387"/>
        <end position="412"/>
    </location>
</feature>
<evidence type="ECO:0000256" key="6">
    <source>
        <dbReference type="ARBA" id="ARBA00023136"/>
    </source>
</evidence>
<evidence type="ECO:0000313" key="9">
    <source>
        <dbReference type="Proteomes" id="UP000315700"/>
    </source>
</evidence>
<evidence type="ECO:0000313" key="8">
    <source>
        <dbReference type="EMBL" id="QDT55112.1"/>
    </source>
</evidence>
<dbReference type="KEGG" id="ccos:Pan44_31540"/>
<dbReference type="EMBL" id="CP036271">
    <property type="protein sequence ID" value="QDT55112.1"/>
    <property type="molecule type" value="Genomic_DNA"/>
</dbReference>
<gene>
    <name evidence="8" type="ORF">Pan44_31540</name>
</gene>
<protein>
    <submittedName>
        <fullName evidence="8">Enterobactin exporter EntS</fullName>
    </submittedName>
</protein>
<organism evidence="8 9">
    <name type="scientific">Caulifigura coniformis</name>
    <dbReference type="NCBI Taxonomy" id="2527983"/>
    <lineage>
        <taxon>Bacteria</taxon>
        <taxon>Pseudomonadati</taxon>
        <taxon>Planctomycetota</taxon>
        <taxon>Planctomycetia</taxon>
        <taxon>Planctomycetales</taxon>
        <taxon>Planctomycetaceae</taxon>
        <taxon>Caulifigura</taxon>
    </lineage>
</organism>
<sequence length="439" mass="46852">MDESLAGHAPHDPYLAFRHPVYRRFALSYVLAVIGSQILATAVQWDVYALTGSPLALGWLGGLNALPLVLLSLPAGHVVDVMPRRRILLTTQAILITIPWTMALLVDHVRGDARTLLLFVLSGLNAVTLTFARPARVSLLPSIIPRSLYGNAFTWNSSLFETSSWMGPAITGLLLIRGVEWAYWSSGICMAGCMALTLGLPNPPPSESSRSVTYEAMLKGLRFVWRTPLLISSMTLDMLAVLLGGATYLLPMFTKEIIAAPTSGVMIASESTRYGLLRAAPAFGAAAMAVTLAHLPLTRNTGRKLLWSVAGFGAATIVFGLSTNFWLSLAMLVLVGACDNISVVVRNTLVQTITPDSMRGRVSAVNQVFVGASNEIGGLESGVAARYLGAVAAVVAGGVGSIFVVAGIALRWPELRRLQSLRELQPAPVDEPRLGEPAI</sequence>
<reference evidence="8 9" key="1">
    <citation type="submission" date="2019-02" db="EMBL/GenBank/DDBJ databases">
        <title>Deep-cultivation of Planctomycetes and their phenomic and genomic characterization uncovers novel biology.</title>
        <authorList>
            <person name="Wiegand S."/>
            <person name="Jogler M."/>
            <person name="Boedeker C."/>
            <person name="Pinto D."/>
            <person name="Vollmers J."/>
            <person name="Rivas-Marin E."/>
            <person name="Kohn T."/>
            <person name="Peeters S.H."/>
            <person name="Heuer A."/>
            <person name="Rast P."/>
            <person name="Oberbeckmann S."/>
            <person name="Bunk B."/>
            <person name="Jeske O."/>
            <person name="Meyerdierks A."/>
            <person name="Storesund J.E."/>
            <person name="Kallscheuer N."/>
            <person name="Luecker S."/>
            <person name="Lage O.M."/>
            <person name="Pohl T."/>
            <person name="Merkel B.J."/>
            <person name="Hornburger P."/>
            <person name="Mueller R.-W."/>
            <person name="Bruemmer F."/>
            <person name="Labrenz M."/>
            <person name="Spormann A.M."/>
            <person name="Op den Camp H."/>
            <person name="Overmann J."/>
            <person name="Amann R."/>
            <person name="Jetten M.S.M."/>
            <person name="Mascher T."/>
            <person name="Medema M.H."/>
            <person name="Devos D.P."/>
            <person name="Kaster A.-K."/>
            <person name="Ovreas L."/>
            <person name="Rohde M."/>
            <person name="Galperin M.Y."/>
            <person name="Jogler C."/>
        </authorList>
    </citation>
    <scope>NUCLEOTIDE SEQUENCE [LARGE SCALE GENOMIC DNA]</scope>
    <source>
        <strain evidence="8 9">Pan44</strain>
    </source>
</reference>
<keyword evidence="2" id="KW-0813">Transport</keyword>
<dbReference type="PANTHER" id="PTHR23513">
    <property type="entry name" value="INTEGRAL MEMBRANE EFFLUX PROTEIN-RELATED"/>
    <property type="match status" value="1"/>
</dbReference>
<evidence type="ECO:0000256" key="7">
    <source>
        <dbReference type="SAM" id="Phobius"/>
    </source>
</evidence>
<evidence type="ECO:0000256" key="1">
    <source>
        <dbReference type="ARBA" id="ARBA00004651"/>
    </source>
</evidence>
<dbReference type="Pfam" id="PF05977">
    <property type="entry name" value="MFS_3"/>
    <property type="match status" value="1"/>
</dbReference>
<dbReference type="Proteomes" id="UP000315700">
    <property type="component" value="Chromosome"/>
</dbReference>
<evidence type="ECO:0000256" key="4">
    <source>
        <dbReference type="ARBA" id="ARBA00022692"/>
    </source>
</evidence>
<keyword evidence="5 7" id="KW-1133">Transmembrane helix</keyword>
<feature type="transmembrane region" description="Helical" evidence="7">
    <location>
        <begin position="274"/>
        <end position="293"/>
    </location>
</feature>
<evidence type="ECO:0000256" key="5">
    <source>
        <dbReference type="ARBA" id="ARBA00022989"/>
    </source>
</evidence>
<feature type="transmembrane region" description="Helical" evidence="7">
    <location>
        <begin position="57"/>
        <end position="75"/>
    </location>
</feature>
<dbReference type="AlphaFoldDB" id="A0A517SG57"/>
<accession>A0A517SG57</accession>
<dbReference type="SUPFAM" id="SSF103473">
    <property type="entry name" value="MFS general substrate transporter"/>
    <property type="match status" value="1"/>
</dbReference>
<dbReference type="CDD" id="cd06173">
    <property type="entry name" value="MFS_MefA_like"/>
    <property type="match status" value="1"/>
</dbReference>
<dbReference type="RefSeq" id="WP_145030900.1">
    <property type="nucleotide sequence ID" value="NZ_CP036271.1"/>
</dbReference>
<feature type="transmembrane region" description="Helical" evidence="7">
    <location>
        <begin position="229"/>
        <end position="254"/>
    </location>
</feature>
<feature type="transmembrane region" description="Helical" evidence="7">
    <location>
        <begin position="87"/>
        <end position="107"/>
    </location>
</feature>
<dbReference type="InterPro" id="IPR010290">
    <property type="entry name" value="TM_effector"/>
</dbReference>
<dbReference type="PANTHER" id="PTHR23513:SF9">
    <property type="entry name" value="ENTEROBACTIN EXPORTER ENTS"/>
    <property type="match status" value="1"/>
</dbReference>
<feature type="transmembrane region" description="Helical" evidence="7">
    <location>
        <begin position="25"/>
        <end position="45"/>
    </location>
</feature>
<proteinExistence type="predicted"/>
<keyword evidence="9" id="KW-1185">Reference proteome</keyword>
<evidence type="ECO:0000256" key="3">
    <source>
        <dbReference type="ARBA" id="ARBA00022475"/>
    </source>
</evidence>
<name>A0A517SG57_9PLAN</name>
<dbReference type="InterPro" id="IPR036259">
    <property type="entry name" value="MFS_trans_sf"/>
</dbReference>
<keyword evidence="6 7" id="KW-0472">Membrane</keyword>
<dbReference type="GO" id="GO:0005886">
    <property type="term" value="C:plasma membrane"/>
    <property type="evidence" value="ECO:0007669"/>
    <property type="project" value="UniProtKB-SubCell"/>
</dbReference>
<feature type="transmembrane region" description="Helical" evidence="7">
    <location>
        <begin position="113"/>
        <end position="132"/>
    </location>
</feature>
<keyword evidence="3" id="KW-1003">Cell membrane</keyword>
<dbReference type="FunCoup" id="A0A517SG57">
    <property type="interactions" value="111"/>
</dbReference>
<feature type="transmembrane region" description="Helical" evidence="7">
    <location>
        <begin position="305"/>
        <end position="327"/>
    </location>
</feature>
<evidence type="ECO:0000256" key="2">
    <source>
        <dbReference type="ARBA" id="ARBA00022448"/>
    </source>
</evidence>
<dbReference type="OrthoDB" id="9775268at2"/>
<keyword evidence="4 7" id="KW-0812">Transmembrane</keyword>
<comment type="subcellular location">
    <subcellularLocation>
        <location evidence="1">Cell membrane</location>
        <topology evidence="1">Multi-pass membrane protein</topology>
    </subcellularLocation>
</comment>